<protein>
    <submittedName>
        <fullName evidence="1">Uncharacterized protein</fullName>
    </submittedName>
</protein>
<name>A0A8S5P393_9CAUD</name>
<dbReference type="EMBL" id="BK015325">
    <property type="protein sequence ID" value="DAE01458.1"/>
    <property type="molecule type" value="Genomic_DNA"/>
</dbReference>
<sequence>MDTIFTELAIANQKEISSSVTGEVTVYAFAINMSPFSDSVIIAGNDTMLEELKELGVIDKEKTRGIILKHVNAMRKELAEHRSECTKKNIGFDIEHEFDELSKNDNFMKLFKTLIK</sequence>
<reference evidence="1" key="1">
    <citation type="journal article" date="2021" name="Proc. Natl. Acad. Sci. U.S.A.">
        <title>A Catalog of Tens of Thousands of Viruses from Human Metagenomes Reveals Hidden Associations with Chronic Diseases.</title>
        <authorList>
            <person name="Tisza M.J."/>
            <person name="Buck C.B."/>
        </authorList>
    </citation>
    <scope>NUCLEOTIDE SEQUENCE</scope>
    <source>
        <strain evidence="1">CtQtc11</strain>
    </source>
</reference>
<accession>A0A8S5P393</accession>
<evidence type="ECO:0000313" key="1">
    <source>
        <dbReference type="EMBL" id="DAE01458.1"/>
    </source>
</evidence>
<proteinExistence type="predicted"/>
<organism evidence="1">
    <name type="scientific">Siphoviridae sp. ctQtc11</name>
    <dbReference type="NCBI Taxonomy" id="2825497"/>
    <lineage>
        <taxon>Viruses</taxon>
        <taxon>Duplodnaviria</taxon>
        <taxon>Heunggongvirae</taxon>
        <taxon>Uroviricota</taxon>
        <taxon>Caudoviricetes</taxon>
    </lineage>
</organism>